<dbReference type="PANTHER" id="PTHR43649">
    <property type="entry name" value="ARABINOSE-BINDING PROTEIN-RELATED"/>
    <property type="match status" value="1"/>
</dbReference>
<dbReference type="EMBL" id="JBHRZH010000015">
    <property type="protein sequence ID" value="MFC3762483.1"/>
    <property type="molecule type" value="Genomic_DNA"/>
</dbReference>
<evidence type="ECO:0000256" key="3">
    <source>
        <dbReference type="ARBA" id="ARBA00022448"/>
    </source>
</evidence>
<dbReference type="InterPro" id="IPR006059">
    <property type="entry name" value="SBP"/>
</dbReference>
<dbReference type="RefSeq" id="WP_205118777.1">
    <property type="nucleotide sequence ID" value="NZ_JAFBCM010000001.1"/>
</dbReference>
<gene>
    <name evidence="5" type="ORF">ACFOUW_16700</name>
</gene>
<dbReference type="Proteomes" id="UP001595699">
    <property type="component" value="Unassembled WGS sequence"/>
</dbReference>
<dbReference type="Gene3D" id="3.40.190.10">
    <property type="entry name" value="Periplasmic binding protein-like II"/>
    <property type="match status" value="1"/>
</dbReference>
<accession>A0ABV7YCF2</accession>
<comment type="similarity">
    <text evidence="2">Belongs to the bacterial solute-binding protein 1 family.</text>
</comment>
<comment type="caution">
    <text evidence="5">The sequence shown here is derived from an EMBL/GenBank/DDBJ whole genome shotgun (WGS) entry which is preliminary data.</text>
</comment>
<evidence type="ECO:0000313" key="5">
    <source>
        <dbReference type="EMBL" id="MFC3762483.1"/>
    </source>
</evidence>
<evidence type="ECO:0000256" key="2">
    <source>
        <dbReference type="ARBA" id="ARBA00008520"/>
    </source>
</evidence>
<dbReference type="PANTHER" id="PTHR43649:SF31">
    <property type="entry name" value="SN-GLYCEROL-3-PHOSPHATE-BINDING PERIPLASMIC PROTEIN UGPB"/>
    <property type="match status" value="1"/>
</dbReference>
<reference evidence="6" key="1">
    <citation type="journal article" date="2019" name="Int. J. Syst. Evol. Microbiol.">
        <title>The Global Catalogue of Microorganisms (GCM) 10K type strain sequencing project: providing services to taxonomists for standard genome sequencing and annotation.</title>
        <authorList>
            <consortium name="The Broad Institute Genomics Platform"/>
            <consortium name="The Broad Institute Genome Sequencing Center for Infectious Disease"/>
            <person name="Wu L."/>
            <person name="Ma J."/>
        </authorList>
    </citation>
    <scope>NUCLEOTIDE SEQUENCE [LARGE SCALE GENOMIC DNA]</scope>
    <source>
        <strain evidence="6">CGMCC 4.7241</strain>
    </source>
</reference>
<keyword evidence="4" id="KW-0732">Signal</keyword>
<proteinExistence type="inferred from homology"/>
<organism evidence="5 6">
    <name type="scientific">Tenggerimyces flavus</name>
    <dbReference type="NCBI Taxonomy" id="1708749"/>
    <lineage>
        <taxon>Bacteria</taxon>
        <taxon>Bacillati</taxon>
        <taxon>Actinomycetota</taxon>
        <taxon>Actinomycetes</taxon>
        <taxon>Propionibacteriales</taxon>
        <taxon>Nocardioidaceae</taxon>
        <taxon>Tenggerimyces</taxon>
    </lineage>
</organism>
<dbReference type="SUPFAM" id="SSF53850">
    <property type="entry name" value="Periplasmic binding protein-like II"/>
    <property type="match status" value="1"/>
</dbReference>
<evidence type="ECO:0000256" key="1">
    <source>
        <dbReference type="ARBA" id="ARBA00004196"/>
    </source>
</evidence>
<sequence>MNRRGLLKGLTGLGIGAALVGCSSKGGGGGGEGDAENAEISFGLWDKIVADMVRKNLPAFSKAHPGIRVTVQDTPWDGYWSKLQTQTSSGTAPDVIWMNGPNFQLYAGNGNLEPLDSMVDDKSLVPTNFPAPLLDLYTLDGKLYGVPGVYNATALWYNTALFDAVGEEHPNDSWTWETVQSTADRIKKNSKGVYGIAFELGSGEVSYYNTIHQAGGFVISEDKSTSGYDKPETIEGLEYFASMMRNASAPSINQLSDQDPDDWFGSGKAAMLYGGATSVATLAESPQAKNIKLVHLPKKVNSDCVVHGVGTSISASSKNKAAARVFCSWVASKEFSELLGGTGSTIPPFAGSEQSYLAARPEFDLKVLIDAAKTGYPYPCSKNTTAWSSLEPKVLADLWSGKVDAKSAGTELAKQMNAQLAKG</sequence>
<keyword evidence="6" id="KW-1185">Reference proteome</keyword>
<keyword evidence="3" id="KW-0813">Transport</keyword>
<name>A0ABV7YCF2_9ACTN</name>
<dbReference type="InterPro" id="IPR050490">
    <property type="entry name" value="Bact_solute-bd_prot1"/>
</dbReference>
<dbReference type="Pfam" id="PF01547">
    <property type="entry name" value="SBP_bac_1"/>
    <property type="match status" value="1"/>
</dbReference>
<evidence type="ECO:0000313" key="6">
    <source>
        <dbReference type="Proteomes" id="UP001595699"/>
    </source>
</evidence>
<protein>
    <submittedName>
        <fullName evidence="5">ABC transporter substrate-binding protein</fullName>
    </submittedName>
</protein>
<dbReference type="PROSITE" id="PS51257">
    <property type="entry name" value="PROKAR_LIPOPROTEIN"/>
    <property type="match status" value="1"/>
</dbReference>
<comment type="subcellular location">
    <subcellularLocation>
        <location evidence="1">Cell envelope</location>
    </subcellularLocation>
</comment>
<dbReference type="CDD" id="cd13585">
    <property type="entry name" value="PBP2_TMBP_like"/>
    <property type="match status" value="1"/>
</dbReference>
<evidence type="ECO:0000256" key="4">
    <source>
        <dbReference type="ARBA" id="ARBA00022729"/>
    </source>
</evidence>